<name>A0A2T3XXC6_9BURK</name>
<protein>
    <submittedName>
        <fullName evidence="2">Uncharacterized protein</fullName>
    </submittedName>
</protein>
<sequence>MNSKLEYSRRLEATTLWARANVRLDTVGKRHPIGVFLVLLVSFALLLFLHNPGKLLTAEFWGEDGAVWYADAYNNGISSFFITNGGYLNSVQRLIAFLTLPLPLHLAPIFFAFIALLVQVLPPAFLATSRMAEVWPDTTSRYLFAIFLVAMPNAQETSVNVTDSQWHLAILAFLLIISSPPRSTSIRLVEYLVLLVSGLSGPFGILFGPIAVLQLWRSVRAETKVRLVRLLIIGLTGLVQGLLIIGLSHSGRISGPLGASMDLLPRIVSMVPLGGTFGYGAVSEFARLGFFDRVWPSLCVLALTAPLMFGAFLWGESAYRQFFCFTLAMFALALSKPLMSHTEPQWPLFIHAVGAGNRYFLYPMIAWWSGLIVVIARGPGWLRYLAALPLVLAATLAVPRDWGEQYHFARTDFVNRARNFEVAPIGTQMHFLTHPPGTQMVLVKK</sequence>
<feature type="transmembrane region" description="Helical" evidence="1">
    <location>
        <begin position="294"/>
        <end position="315"/>
    </location>
</feature>
<evidence type="ECO:0000313" key="3">
    <source>
        <dbReference type="Proteomes" id="UP000240638"/>
    </source>
</evidence>
<keyword evidence="1" id="KW-0812">Transmembrane</keyword>
<dbReference type="EMBL" id="PYUC01000004">
    <property type="protein sequence ID" value="PTB21167.1"/>
    <property type="molecule type" value="Genomic_DNA"/>
</dbReference>
<feature type="transmembrane region" description="Helical" evidence="1">
    <location>
        <begin position="359"/>
        <end position="376"/>
    </location>
</feature>
<dbReference type="AlphaFoldDB" id="A0A2T3XXC6"/>
<evidence type="ECO:0000313" key="2">
    <source>
        <dbReference type="EMBL" id="PTB21167.1"/>
    </source>
</evidence>
<dbReference type="Proteomes" id="UP000240638">
    <property type="component" value="Unassembled WGS sequence"/>
</dbReference>
<proteinExistence type="predicted"/>
<feature type="transmembrane region" description="Helical" evidence="1">
    <location>
        <begin position="381"/>
        <end position="398"/>
    </location>
</feature>
<keyword evidence="1" id="KW-0472">Membrane</keyword>
<dbReference type="RefSeq" id="WP_146166197.1">
    <property type="nucleotide sequence ID" value="NZ_PYUC01000004.1"/>
</dbReference>
<organism evidence="2 3">
    <name type="scientific">Trinickia symbiotica</name>
    <dbReference type="NCBI Taxonomy" id="863227"/>
    <lineage>
        <taxon>Bacteria</taxon>
        <taxon>Pseudomonadati</taxon>
        <taxon>Pseudomonadota</taxon>
        <taxon>Betaproteobacteria</taxon>
        <taxon>Burkholderiales</taxon>
        <taxon>Burkholderiaceae</taxon>
        <taxon>Trinickia</taxon>
    </lineage>
</organism>
<feature type="transmembrane region" description="Helical" evidence="1">
    <location>
        <begin position="322"/>
        <end position="339"/>
    </location>
</feature>
<gene>
    <name evidence="2" type="ORF">C9I57_10745</name>
</gene>
<accession>A0A2T3XXC6</accession>
<comment type="caution">
    <text evidence="2">The sequence shown here is derived from an EMBL/GenBank/DDBJ whole genome shotgun (WGS) entry which is preliminary data.</text>
</comment>
<feature type="transmembrane region" description="Helical" evidence="1">
    <location>
        <begin position="192"/>
        <end position="216"/>
    </location>
</feature>
<keyword evidence="1" id="KW-1133">Transmembrane helix</keyword>
<evidence type="ECO:0000256" key="1">
    <source>
        <dbReference type="SAM" id="Phobius"/>
    </source>
</evidence>
<reference evidence="2 3" key="1">
    <citation type="submission" date="2018-03" db="EMBL/GenBank/DDBJ databases">
        <title>Whole genome analyses suggest that Burkholderia sensu lato contains two further novel genera in the rhizoxinica-symbiotica group Mycetohabitans gen. nov., and Trinickia gen. nov.: implications for the evolution of diazotrophy and nodulation in the Burkholderiaceae.</title>
        <authorList>
            <person name="Estrada De Los Santos P."/>
            <person name="Palmer M."/>
            <person name="Chavez-Ramirez B."/>
            <person name="Steenkamp E.T."/>
            <person name="Hirsch A.M."/>
            <person name="Manyaka P."/>
            <person name="Maluk M."/>
            <person name="Lafos M."/>
            <person name="Crook M."/>
            <person name="Gross E."/>
            <person name="Simon M.F."/>
            <person name="Bueno Dos Reis Junior F."/>
            <person name="Poole P.S."/>
            <person name="Venter S.N."/>
            <person name="James E.K."/>
        </authorList>
    </citation>
    <scope>NUCLEOTIDE SEQUENCE [LARGE SCALE GENOMIC DNA]</scope>
    <source>
        <strain evidence="2 3">JPY-366</strain>
    </source>
</reference>
<feature type="transmembrane region" description="Helical" evidence="1">
    <location>
        <begin position="33"/>
        <end position="50"/>
    </location>
</feature>
<feature type="transmembrane region" description="Helical" evidence="1">
    <location>
        <begin position="228"/>
        <end position="251"/>
    </location>
</feature>